<dbReference type="AlphaFoldDB" id="A0A0B7BV00"/>
<dbReference type="EMBL" id="HACG01050154">
    <property type="protein sequence ID" value="CEK97019.1"/>
    <property type="molecule type" value="Transcribed_RNA"/>
</dbReference>
<sequence length="72" mass="8081">RLKRDKADGLVGLLDWQAVEKWTGLFILNAIRETGRTVDSGGDFDFTSISQLQELGVKHGIARFEQYKGNDV</sequence>
<accession>A0A0B7BV00</accession>
<feature type="non-terminal residue" evidence="1">
    <location>
        <position position="72"/>
    </location>
</feature>
<evidence type="ECO:0000313" key="1">
    <source>
        <dbReference type="EMBL" id="CEK97019.1"/>
    </source>
</evidence>
<proteinExistence type="predicted"/>
<name>A0A0B7BV00_9EUPU</name>
<protein>
    <submittedName>
        <fullName evidence="1">Uncharacterized protein</fullName>
    </submittedName>
</protein>
<feature type="non-terminal residue" evidence="1">
    <location>
        <position position="1"/>
    </location>
</feature>
<organism evidence="1">
    <name type="scientific">Arion vulgaris</name>
    <dbReference type="NCBI Taxonomy" id="1028688"/>
    <lineage>
        <taxon>Eukaryota</taxon>
        <taxon>Metazoa</taxon>
        <taxon>Spiralia</taxon>
        <taxon>Lophotrochozoa</taxon>
        <taxon>Mollusca</taxon>
        <taxon>Gastropoda</taxon>
        <taxon>Heterobranchia</taxon>
        <taxon>Euthyneura</taxon>
        <taxon>Panpulmonata</taxon>
        <taxon>Eupulmonata</taxon>
        <taxon>Stylommatophora</taxon>
        <taxon>Helicina</taxon>
        <taxon>Arionoidea</taxon>
        <taxon>Arionidae</taxon>
        <taxon>Arion</taxon>
    </lineage>
</organism>
<gene>
    <name evidence="1" type="primary">ORF214388</name>
</gene>
<reference evidence="1" key="1">
    <citation type="submission" date="2014-12" db="EMBL/GenBank/DDBJ databases">
        <title>Insight into the proteome of Arion vulgaris.</title>
        <authorList>
            <person name="Aradska J."/>
            <person name="Bulat T."/>
            <person name="Smidak R."/>
            <person name="Sarate P."/>
            <person name="Gangsoo J."/>
            <person name="Sialana F."/>
            <person name="Bilban M."/>
            <person name="Lubec G."/>
        </authorList>
    </citation>
    <scope>NUCLEOTIDE SEQUENCE</scope>
    <source>
        <tissue evidence="1">Skin</tissue>
    </source>
</reference>